<keyword evidence="2" id="KW-0808">Transferase</keyword>
<feature type="domain" description="N-acetyltransferase" evidence="1">
    <location>
        <begin position="3"/>
        <end position="161"/>
    </location>
</feature>
<evidence type="ECO:0000313" key="2">
    <source>
        <dbReference type="EMBL" id="MFC5649071.1"/>
    </source>
</evidence>
<dbReference type="InterPro" id="IPR016181">
    <property type="entry name" value="Acyl_CoA_acyltransferase"/>
</dbReference>
<reference evidence="3" key="1">
    <citation type="journal article" date="2019" name="Int. J. Syst. Evol. Microbiol.">
        <title>The Global Catalogue of Microorganisms (GCM) 10K type strain sequencing project: providing services to taxonomists for standard genome sequencing and annotation.</title>
        <authorList>
            <consortium name="The Broad Institute Genomics Platform"/>
            <consortium name="The Broad Institute Genome Sequencing Center for Infectious Disease"/>
            <person name="Wu L."/>
            <person name="Ma J."/>
        </authorList>
    </citation>
    <scope>NUCLEOTIDE SEQUENCE [LARGE SCALE GENOMIC DNA]</scope>
    <source>
        <strain evidence="3">CGMCC 1.3240</strain>
    </source>
</reference>
<dbReference type="Pfam" id="PF00583">
    <property type="entry name" value="Acetyltransf_1"/>
    <property type="match status" value="1"/>
</dbReference>
<proteinExistence type="predicted"/>
<dbReference type="Proteomes" id="UP001596047">
    <property type="component" value="Unassembled WGS sequence"/>
</dbReference>
<dbReference type="InterPro" id="IPR000182">
    <property type="entry name" value="GNAT_dom"/>
</dbReference>
<dbReference type="RefSeq" id="WP_379187559.1">
    <property type="nucleotide sequence ID" value="NZ_JBHSOW010000028.1"/>
</dbReference>
<dbReference type="SUPFAM" id="SSF55729">
    <property type="entry name" value="Acyl-CoA N-acyltransferases (Nat)"/>
    <property type="match status" value="1"/>
</dbReference>
<organism evidence="2 3">
    <name type="scientific">Paenibacillus solisilvae</name>
    <dbReference type="NCBI Taxonomy" id="2486751"/>
    <lineage>
        <taxon>Bacteria</taxon>
        <taxon>Bacillati</taxon>
        <taxon>Bacillota</taxon>
        <taxon>Bacilli</taxon>
        <taxon>Bacillales</taxon>
        <taxon>Paenibacillaceae</taxon>
        <taxon>Paenibacillus</taxon>
    </lineage>
</organism>
<dbReference type="EC" id="2.3.1.-" evidence="2"/>
<dbReference type="GO" id="GO:0016746">
    <property type="term" value="F:acyltransferase activity"/>
    <property type="evidence" value="ECO:0007669"/>
    <property type="project" value="UniProtKB-KW"/>
</dbReference>
<dbReference type="Gene3D" id="3.40.630.30">
    <property type="match status" value="1"/>
</dbReference>
<gene>
    <name evidence="2" type="ORF">ACFPYJ_07990</name>
</gene>
<dbReference type="EMBL" id="JBHSOW010000028">
    <property type="protein sequence ID" value="MFC5649071.1"/>
    <property type="molecule type" value="Genomic_DNA"/>
</dbReference>
<comment type="caution">
    <text evidence="2">The sequence shown here is derived from an EMBL/GenBank/DDBJ whole genome shotgun (WGS) entry which is preliminary data.</text>
</comment>
<sequence>MNVDIRAVSKGEYGRFHAFQCEYLDVELYSDFMNRMEANPDLYLAAFAGNELAGICYGQPSLKDDAAVTLQGIAVNLDETKKLARTGIGSMLIAKFQEAAACRGYSKIDLGAADDRKVEHFYLKNGFVPYELVAKGRHHEEYKRTSVHDYETGKVMQEKLRSKHNAKEVIFIFEKIIG</sequence>
<name>A0ABW0VT97_9BACL</name>
<dbReference type="PROSITE" id="PS51186">
    <property type="entry name" value="GNAT"/>
    <property type="match status" value="1"/>
</dbReference>
<accession>A0ABW0VT97</accession>
<evidence type="ECO:0000313" key="3">
    <source>
        <dbReference type="Proteomes" id="UP001596047"/>
    </source>
</evidence>
<evidence type="ECO:0000259" key="1">
    <source>
        <dbReference type="PROSITE" id="PS51186"/>
    </source>
</evidence>
<protein>
    <submittedName>
        <fullName evidence="2">GNAT family N-acetyltransferase</fullName>
        <ecNumber evidence="2">2.3.1.-</ecNumber>
    </submittedName>
</protein>
<keyword evidence="3" id="KW-1185">Reference proteome</keyword>
<keyword evidence="2" id="KW-0012">Acyltransferase</keyword>